<dbReference type="Proteomes" id="UP000468327">
    <property type="component" value="Unassembled WGS sequence"/>
</dbReference>
<evidence type="ECO:0008006" key="3">
    <source>
        <dbReference type="Google" id="ProtNLM"/>
    </source>
</evidence>
<dbReference type="EMBL" id="WPOC01000008">
    <property type="protein sequence ID" value="MVN14962.1"/>
    <property type="molecule type" value="Genomic_DNA"/>
</dbReference>
<dbReference type="AlphaFoldDB" id="A0A6N8IGV3"/>
<keyword evidence="2" id="KW-1185">Reference proteome</keyword>
<evidence type="ECO:0000313" key="2">
    <source>
        <dbReference type="Proteomes" id="UP000468327"/>
    </source>
</evidence>
<gene>
    <name evidence="1" type="ORF">GO738_06280</name>
</gene>
<dbReference type="RefSeq" id="WP_157005082.1">
    <property type="nucleotide sequence ID" value="NZ_DBEZYS010000012.1"/>
</dbReference>
<name>A0A6N8IGV3_9ACTN</name>
<comment type="caution">
    <text evidence="1">The sequence shown here is derived from an EMBL/GenBank/DDBJ whole genome shotgun (WGS) entry which is preliminary data.</text>
</comment>
<reference evidence="1 2" key="1">
    <citation type="submission" date="2019-11" db="EMBL/GenBank/DDBJ databases">
        <title>Whole genome shotgun sequencing (WGS) data from Adlercreutzia equolifaciens ResAG-91, Eggerthella lenta MRI-F36, MRI-F37, MRI-F40, ResAG-49, ResAG-88, ResAG-121, ResAG-145, and Gordonibacter sp. ResAG-5, ResAG-26, ResAG-43, ResAG-50, ResAG-59.</title>
        <authorList>
            <person name="Stoll D.A."/>
            <person name="Danylec N."/>
            <person name="Franz C.M.A.P."/>
            <person name="Huch M."/>
        </authorList>
    </citation>
    <scope>NUCLEOTIDE SEQUENCE [LARGE SCALE GENOMIC DNA]</scope>
    <source>
        <strain evidence="1 2">ResAG-59</strain>
    </source>
</reference>
<evidence type="ECO:0000313" key="1">
    <source>
        <dbReference type="EMBL" id="MVN14962.1"/>
    </source>
</evidence>
<proteinExistence type="predicted"/>
<sequence length="100" mass="11309">MKNVFISQPMRDKTDEEILAERERLAEKARCALGEDVEVLDTFFADYSPDAPYQGVAFLGRSLMELAKADAAIFGDGWEDYRGCRIEHRVCSDYGIPIVD</sequence>
<organism evidence="1 2">
    <name type="scientific">Gordonibacter urolithinfaciens</name>
    <dbReference type="NCBI Taxonomy" id="1335613"/>
    <lineage>
        <taxon>Bacteria</taxon>
        <taxon>Bacillati</taxon>
        <taxon>Actinomycetota</taxon>
        <taxon>Coriobacteriia</taxon>
        <taxon>Eggerthellales</taxon>
        <taxon>Eggerthellaceae</taxon>
        <taxon>Gordonibacter</taxon>
    </lineage>
</organism>
<accession>A0A6N8IGV3</accession>
<protein>
    <recommendedName>
        <fullName evidence="3">DUF4406 domain-containing protein</fullName>
    </recommendedName>
</protein>